<evidence type="ECO:0000313" key="2">
    <source>
        <dbReference type="EMBL" id="RYR38158.1"/>
    </source>
</evidence>
<reference evidence="2 3" key="1">
    <citation type="submission" date="2019-01" db="EMBL/GenBank/DDBJ databases">
        <title>Sequencing of cultivated peanut Arachis hypogaea provides insights into genome evolution and oil improvement.</title>
        <authorList>
            <person name="Chen X."/>
        </authorList>
    </citation>
    <scope>NUCLEOTIDE SEQUENCE [LARGE SCALE GENOMIC DNA]</scope>
    <source>
        <strain evidence="3">cv. Fuhuasheng</strain>
        <tissue evidence="2">Leaves</tissue>
    </source>
</reference>
<evidence type="ECO:0000256" key="1">
    <source>
        <dbReference type="SAM" id="MobiDB-lite"/>
    </source>
</evidence>
<accession>A0A445BHK1</accession>
<name>A0A445BHK1_ARAHY</name>
<proteinExistence type="predicted"/>
<dbReference type="EMBL" id="SDMP01000009">
    <property type="protein sequence ID" value="RYR38158.1"/>
    <property type="molecule type" value="Genomic_DNA"/>
</dbReference>
<sequence>MGSKMEEYHWRLALAYDKYIWPRMFLEGDMVLKSVDAVMRKMSLPKWAPKWEGPYIVSEKTEDLDGGGASSDDTVLCKKCPSRDDEEHLSPTLPGVLSPCVSLQIQLTRLEVTGTPKDILEKDGSRNWCQETPCQKRLQPHNTTDPKRVRHEGKKSGLMQRTSLTHDEGVCQDFILAYTLNRKQASDALEKLGSRVTI</sequence>
<gene>
    <name evidence="2" type="ORF">Ahy_A09g043127</name>
</gene>
<comment type="caution">
    <text evidence="2">The sequence shown here is derived from an EMBL/GenBank/DDBJ whole genome shotgun (WGS) entry which is preliminary data.</text>
</comment>
<organism evidence="2 3">
    <name type="scientific">Arachis hypogaea</name>
    <name type="common">Peanut</name>
    <dbReference type="NCBI Taxonomy" id="3818"/>
    <lineage>
        <taxon>Eukaryota</taxon>
        <taxon>Viridiplantae</taxon>
        <taxon>Streptophyta</taxon>
        <taxon>Embryophyta</taxon>
        <taxon>Tracheophyta</taxon>
        <taxon>Spermatophyta</taxon>
        <taxon>Magnoliopsida</taxon>
        <taxon>eudicotyledons</taxon>
        <taxon>Gunneridae</taxon>
        <taxon>Pentapetalae</taxon>
        <taxon>rosids</taxon>
        <taxon>fabids</taxon>
        <taxon>Fabales</taxon>
        <taxon>Fabaceae</taxon>
        <taxon>Papilionoideae</taxon>
        <taxon>50 kb inversion clade</taxon>
        <taxon>dalbergioids sensu lato</taxon>
        <taxon>Dalbergieae</taxon>
        <taxon>Pterocarpus clade</taxon>
        <taxon>Arachis</taxon>
    </lineage>
</organism>
<dbReference type="Proteomes" id="UP000289738">
    <property type="component" value="Chromosome A09"/>
</dbReference>
<evidence type="ECO:0000313" key="3">
    <source>
        <dbReference type="Proteomes" id="UP000289738"/>
    </source>
</evidence>
<dbReference type="AlphaFoldDB" id="A0A445BHK1"/>
<protein>
    <submittedName>
        <fullName evidence="2">Uncharacterized protein</fullName>
    </submittedName>
</protein>
<feature type="region of interest" description="Disordered" evidence="1">
    <location>
        <begin position="137"/>
        <end position="158"/>
    </location>
</feature>
<keyword evidence="3" id="KW-1185">Reference proteome</keyword>